<evidence type="ECO:0000313" key="3">
    <source>
        <dbReference type="EMBL" id="KAE9603807.1"/>
    </source>
</evidence>
<name>A0A6A4PQC4_LUPAL</name>
<dbReference type="GO" id="GO:0006351">
    <property type="term" value="P:DNA-templated transcription"/>
    <property type="evidence" value="ECO:0007669"/>
    <property type="project" value="InterPro"/>
</dbReference>
<dbReference type="PANTHER" id="PTHR46354">
    <property type="entry name" value="DOG1 DOMAIN-CONTAINING PROTEIN"/>
    <property type="match status" value="1"/>
</dbReference>
<dbReference type="AlphaFoldDB" id="A0A6A4PQC4"/>
<evidence type="ECO:0000259" key="2">
    <source>
        <dbReference type="PROSITE" id="PS51806"/>
    </source>
</evidence>
<evidence type="ECO:0000313" key="4">
    <source>
        <dbReference type="Proteomes" id="UP000447434"/>
    </source>
</evidence>
<reference evidence="4" key="1">
    <citation type="journal article" date="2020" name="Nat. Commun.">
        <title>Genome sequence of the cluster root forming white lupin.</title>
        <authorList>
            <person name="Hufnagel B."/>
            <person name="Marques A."/>
            <person name="Soriano A."/>
            <person name="Marques L."/>
            <person name="Divol F."/>
            <person name="Doumas P."/>
            <person name="Sallet E."/>
            <person name="Mancinotti D."/>
            <person name="Carrere S."/>
            <person name="Marande W."/>
            <person name="Arribat S."/>
            <person name="Keller J."/>
            <person name="Huneau C."/>
            <person name="Blein T."/>
            <person name="Aime D."/>
            <person name="Laguerre M."/>
            <person name="Taylor J."/>
            <person name="Schubert V."/>
            <person name="Nelson M."/>
            <person name="Geu-Flores F."/>
            <person name="Crespi M."/>
            <person name="Gallardo-Guerrero K."/>
            <person name="Delaux P.-M."/>
            <person name="Salse J."/>
            <person name="Berges H."/>
            <person name="Guyot R."/>
            <person name="Gouzy J."/>
            <person name="Peret B."/>
        </authorList>
    </citation>
    <scope>NUCLEOTIDE SEQUENCE [LARGE SCALE GENOMIC DNA]</scope>
    <source>
        <strain evidence="4">cv. Amiga</strain>
    </source>
</reference>
<gene>
    <name evidence="3" type="ORF">Lalb_Chr11g0064741</name>
</gene>
<dbReference type="PROSITE" id="PS51806">
    <property type="entry name" value="DOG1"/>
    <property type="match status" value="1"/>
</dbReference>
<dbReference type="InterPro" id="IPR051886">
    <property type="entry name" value="Seed_Dev/Stress_Resp_Reg"/>
</dbReference>
<dbReference type="InterPro" id="IPR025422">
    <property type="entry name" value="TGA_domain"/>
</dbReference>
<proteinExistence type="predicted"/>
<feature type="domain" description="DOG1" evidence="2">
    <location>
        <begin position="12"/>
        <end position="231"/>
    </location>
</feature>
<dbReference type="PANTHER" id="PTHR46354:SF1">
    <property type="entry name" value="PROTEIN RESPONSE TO ABA AND SALT 1-RELATED"/>
    <property type="match status" value="1"/>
</dbReference>
<accession>A0A6A4PQC4</accession>
<protein>
    <submittedName>
        <fullName evidence="3">Putative transcription factor TGA like domain-containing protein</fullName>
    </submittedName>
</protein>
<organism evidence="3 4">
    <name type="scientific">Lupinus albus</name>
    <name type="common">White lupine</name>
    <name type="synonym">Lupinus termis</name>
    <dbReference type="NCBI Taxonomy" id="3870"/>
    <lineage>
        <taxon>Eukaryota</taxon>
        <taxon>Viridiplantae</taxon>
        <taxon>Streptophyta</taxon>
        <taxon>Embryophyta</taxon>
        <taxon>Tracheophyta</taxon>
        <taxon>Spermatophyta</taxon>
        <taxon>Magnoliopsida</taxon>
        <taxon>eudicotyledons</taxon>
        <taxon>Gunneridae</taxon>
        <taxon>Pentapetalae</taxon>
        <taxon>rosids</taxon>
        <taxon>fabids</taxon>
        <taxon>Fabales</taxon>
        <taxon>Fabaceae</taxon>
        <taxon>Papilionoideae</taxon>
        <taxon>50 kb inversion clade</taxon>
        <taxon>genistoids sensu lato</taxon>
        <taxon>core genistoids</taxon>
        <taxon>Genisteae</taxon>
        <taxon>Lupinus</taxon>
    </lineage>
</organism>
<feature type="coiled-coil region" evidence="1">
    <location>
        <begin position="114"/>
        <end position="141"/>
    </location>
</feature>
<dbReference type="Proteomes" id="UP000447434">
    <property type="component" value="Chromosome 11"/>
</dbReference>
<keyword evidence="4" id="KW-1185">Reference proteome</keyword>
<dbReference type="EMBL" id="WOCE01000011">
    <property type="protein sequence ID" value="KAE9603807.1"/>
    <property type="molecule type" value="Genomic_DNA"/>
</dbReference>
<sequence length="235" mass="26999">MLKKLEEMKVEEEWFQHFFEGWLLQMQNLLDQLLNVLAMPDSETKMEHQNHLIKKVLSHYEQYIEEKAKVAEADVLLMLSPTWLSAYEQALLWIGDYKPSLILRLANDAVEGLSVTQREMLEKMMREIRRAEREIGGEMAKIQESVASPEILGLVRKVGRVMNGEIYQLDSTVEGIKIALVGAVKKADEVRVSTVREVVEILSAEQTVQFLAAVTEFQLRVRRLGLQRDQEVASC</sequence>
<evidence type="ECO:0000256" key="1">
    <source>
        <dbReference type="SAM" id="Coils"/>
    </source>
</evidence>
<dbReference type="Pfam" id="PF14144">
    <property type="entry name" value="DOG1"/>
    <property type="match status" value="1"/>
</dbReference>
<keyword evidence="1" id="KW-0175">Coiled coil</keyword>
<dbReference type="OrthoDB" id="1889475at2759"/>
<dbReference type="GO" id="GO:0043565">
    <property type="term" value="F:sequence-specific DNA binding"/>
    <property type="evidence" value="ECO:0007669"/>
    <property type="project" value="InterPro"/>
</dbReference>
<comment type="caution">
    <text evidence="3">The sequence shown here is derived from an EMBL/GenBank/DDBJ whole genome shotgun (WGS) entry which is preliminary data.</text>
</comment>